<accession>A0A0P1F349</accession>
<feature type="compositionally biased region" description="Basic and acidic residues" evidence="1">
    <location>
        <begin position="25"/>
        <end position="39"/>
    </location>
</feature>
<name>A0A0P1F349_9RHOB</name>
<dbReference type="EMBL" id="CYPU01000031">
    <property type="protein sequence ID" value="CUH47711.1"/>
    <property type="molecule type" value="Genomic_DNA"/>
</dbReference>
<organism evidence="2 3">
    <name type="scientific">Ruegeria atlantica</name>
    <dbReference type="NCBI Taxonomy" id="81569"/>
    <lineage>
        <taxon>Bacteria</taxon>
        <taxon>Pseudomonadati</taxon>
        <taxon>Pseudomonadota</taxon>
        <taxon>Alphaproteobacteria</taxon>
        <taxon>Rhodobacterales</taxon>
        <taxon>Roseobacteraceae</taxon>
        <taxon>Ruegeria</taxon>
    </lineage>
</organism>
<evidence type="ECO:0000256" key="1">
    <source>
        <dbReference type="SAM" id="MobiDB-lite"/>
    </source>
</evidence>
<gene>
    <name evidence="2" type="ORF">RUA4292_01885</name>
</gene>
<feature type="region of interest" description="Disordered" evidence="1">
    <location>
        <begin position="1"/>
        <end position="41"/>
    </location>
</feature>
<proteinExistence type="predicted"/>
<feature type="compositionally biased region" description="Polar residues" evidence="1">
    <location>
        <begin position="322"/>
        <end position="331"/>
    </location>
</feature>
<feature type="compositionally biased region" description="Basic and acidic residues" evidence="1">
    <location>
        <begin position="141"/>
        <end position="157"/>
    </location>
</feature>
<feature type="compositionally biased region" description="Polar residues" evidence="1">
    <location>
        <begin position="116"/>
        <end position="129"/>
    </location>
</feature>
<feature type="region of interest" description="Disordered" evidence="1">
    <location>
        <begin position="70"/>
        <end position="188"/>
    </location>
</feature>
<evidence type="ECO:0000313" key="2">
    <source>
        <dbReference type="EMBL" id="CUH47711.1"/>
    </source>
</evidence>
<dbReference type="Proteomes" id="UP000050783">
    <property type="component" value="Unassembled WGS sequence"/>
</dbReference>
<feature type="compositionally biased region" description="Basic and acidic residues" evidence="1">
    <location>
        <begin position="84"/>
        <end position="98"/>
    </location>
</feature>
<protein>
    <submittedName>
        <fullName evidence="2">Uncharacterized protein</fullName>
    </submittedName>
</protein>
<evidence type="ECO:0000313" key="3">
    <source>
        <dbReference type="Proteomes" id="UP000050783"/>
    </source>
</evidence>
<feature type="region of interest" description="Disordered" evidence="1">
    <location>
        <begin position="314"/>
        <end position="334"/>
    </location>
</feature>
<sequence>MVRPNLNSEERVPATSSGVLMTKASDPKARPKAAKKDADEVSGVYDFLQSSEWQEMLENASKQRAINLAARKANRAASQSSGTDPKKDIRSTDDDRLRQAFNKAAGPPETAVKPTQVLNSHQPYESVQKATAGRADSQSVKNDRRATENEARGERFEASAVPPDGGSAQGINPDIVSEKPIDPEPGQKLSDDQVADLLRKSLLGKIDAQSRSRHSTRLGSVVVGCGIGVVASSSVYLILSGLNTFGPTQNASLLSQETVAAIAITEQDAELAERLVPPSNVTSGGADLRVTSATVYDSLSESISADGDTAASSDLALLSPPKSDSSEQSGSIKPELSRLAPSVRSFVPTLVQPPLPITKLSYRPWEELNLGFVRFQSAPEIFSTSVALLETTVTVAKPEELLKSVTVTATPTTMRPPVAPIQPGALDYTATQVSPDVLLTVPEHARGYQPEQGVRTGKAEGSDLAARLEKTGHAAEIAQPLPYNPLPEQIELAALPNAPKLFNLPAPLVTPSTNETSLGLRATALSATPSSLDSPVSPPVPAPPNDVVIPPEPEPIPTNAVVAFRLYSPANVPQSVLDSVVTNLKSTGHKLSGQARVGFKITQSNVRFYHKQDEERAAALARDSGALLRDFTGSNVKTPSGIIELWLAGEGSGVAGVKQTNTRSTARTQAPNRVNQLKSQVLNKLKKATTQ</sequence>
<dbReference type="AlphaFoldDB" id="A0A0P1F349"/>
<reference evidence="2 3" key="1">
    <citation type="submission" date="2015-09" db="EMBL/GenBank/DDBJ databases">
        <authorList>
            <consortium name="Swine Surveillance"/>
        </authorList>
    </citation>
    <scope>NUCLEOTIDE SEQUENCE [LARGE SCALE GENOMIC DNA]</scope>
    <source>
        <strain evidence="2 3">CECT 4292</strain>
    </source>
</reference>